<keyword evidence="2" id="KW-1185">Reference proteome</keyword>
<dbReference type="Pfam" id="PF16132">
    <property type="entry name" value="DUF4843"/>
    <property type="match status" value="1"/>
</dbReference>
<evidence type="ECO:0000313" key="2">
    <source>
        <dbReference type="Proteomes" id="UP001163156"/>
    </source>
</evidence>
<dbReference type="RefSeq" id="WP_264807593.1">
    <property type="nucleotide sequence ID" value="NZ_CP110226.1"/>
</dbReference>
<accession>A0ABY6MCU6</accession>
<dbReference type="Proteomes" id="UP001163156">
    <property type="component" value="Chromosome"/>
</dbReference>
<name>A0ABY6MCU6_9BACT</name>
<gene>
    <name evidence="1" type="ORF">OM944_10685</name>
</gene>
<sequence length="251" mass="28451">MKKTIQHIFLLLAIAVCWSCVEDELITFQKEDSIYFPLSTEGTSNNPNTDSLFYSVGLVPKTFTDSTVSIPVKVLGTLMNEDRSFTVELAQGTTAKEGVDFEFINDHMIPAGEVSSTIDIRLIKTEEIANDTVVVKLKLLPNDHFNTEMTTYTDVYGKAVLSHVDLDIYLTGVIQEPRYWFEPYLGKFSAKKFFLMVEVLEFDPLIYMGNVSLSQSQYFGLAMKRYLDQQKALGNTIYDEDGTEMEMGVYI</sequence>
<reference evidence="1" key="1">
    <citation type="submission" date="2022-10" db="EMBL/GenBank/DDBJ databases">
        <title>Algoriphagus sp. a novel bacteria isolate from halophytes salicornia europaea.</title>
        <authorList>
            <person name="Peng Y."/>
            <person name="Jiang L."/>
            <person name="Lee J."/>
        </authorList>
    </citation>
    <scope>NUCLEOTIDE SEQUENCE</scope>
    <source>
        <strain evidence="1">TR-M5</strain>
    </source>
</reference>
<protein>
    <submittedName>
        <fullName evidence="1">DUF4843 domain-containing protein</fullName>
    </submittedName>
</protein>
<evidence type="ECO:0000313" key="1">
    <source>
        <dbReference type="EMBL" id="UZD21139.1"/>
    </source>
</evidence>
<proteinExistence type="predicted"/>
<dbReference type="EMBL" id="CP110226">
    <property type="protein sequence ID" value="UZD21139.1"/>
    <property type="molecule type" value="Genomic_DNA"/>
</dbReference>
<organism evidence="1 2">
    <name type="scientific">Algoriphagus halophytocola</name>
    <dbReference type="NCBI Taxonomy" id="2991499"/>
    <lineage>
        <taxon>Bacteria</taxon>
        <taxon>Pseudomonadati</taxon>
        <taxon>Bacteroidota</taxon>
        <taxon>Cytophagia</taxon>
        <taxon>Cytophagales</taxon>
        <taxon>Cyclobacteriaceae</taxon>
        <taxon>Algoriphagus</taxon>
    </lineage>
</organism>
<dbReference type="InterPro" id="IPR032299">
    <property type="entry name" value="DUF4843"/>
</dbReference>